<dbReference type="RefSeq" id="XP_037153808.1">
    <property type="nucleotide sequence ID" value="XM_037300991.1"/>
</dbReference>
<feature type="compositionally biased region" description="Basic and acidic residues" evidence="1">
    <location>
        <begin position="1"/>
        <end position="12"/>
    </location>
</feature>
<organism evidence="2 3">
    <name type="scientific">Letharia lupina</name>
    <dbReference type="NCBI Taxonomy" id="560253"/>
    <lineage>
        <taxon>Eukaryota</taxon>
        <taxon>Fungi</taxon>
        <taxon>Dikarya</taxon>
        <taxon>Ascomycota</taxon>
        <taxon>Pezizomycotina</taxon>
        <taxon>Lecanoromycetes</taxon>
        <taxon>OSLEUM clade</taxon>
        <taxon>Lecanoromycetidae</taxon>
        <taxon>Lecanorales</taxon>
        <taxon>Lecanorineae</taxon>
        <taxon>Parmeliaceae</taxon>
        <taxon>Letharia</taxon>
    </lineage>
</organism>
<feature type="region of interest" description="Disordered" evidence="1">
    <location>
        <begin position="1"/>
        <end position="34"/>
    </location>
</feature>
<evidence type="ECO:0000313" key="3">
    <source>
        <dbReference type="Proteomes" id="UP000593566"/>
    </source>
</evidence>
<proteinExistence type="predicted"/>
<sequence length="68" mass="7514">MAGKGDHQESRRAAKAAVGTGLAAMERKHSAERAKLEQERVEMLRLLDEDIAADEDGLRFEAKFEEGS</sequence>
<comment type="caution">
    <text evidence="2">The sequence shown here is derived from an EMBL/GenBank/DDBJ whole genome shotgun (WGS) entry which is preliminary data.</text>
</comment>
<evidence type="ECO:0000313" key="2">
    <source>
        <dbReference type="EMBL" id="KAF6224941.1"/>
    </source>
</evidence>
<dbReference type="GeneID" id="59338527"/>
<dbReference type="Proteomes" id="UP000593566">
    <property type="component" value="Unassembled WGS sequence"/>
</dbReference>
<accession>A0A8H6CKU0</accession>
<gene>
    <name evidence="2" type="ORF">HO133_010135</name>
</gene>
<feature type="compositionally biased region" description="Basic and acidic residues" evidence="1">
    <location>
        <begin position="25"/>
        <end position="34"/>
    </location>
</feature>
<evidence type="ECO:0000256" key="1">
    <source>
        <dbReference type="SAM" id="MobiDB-lite"/>
    </source>
</evidence>
<dbReference type="AlphaFoldDB" id="A0A8H6CKU0"/>
<dbReference type="EMBL" id="JACCJB010000008">
    <property type="protein sequence ID" value="KAF6224941.1"/>
    <property type="molecule type" value="Genomic_DNA"/>
</dbReference>
<protein>
    <submittedName>
        <fullName evidence="2">Uncharacterized protein</fullName>
    </submittedName>
</protein>
<keyword evidence="3" id="KW-1185">Reference proteome</keyword>
<name>A0A8H6CKU0_9LECA</name>
<reference evidence="2 3" key="1">
    <citation type="journal article" date="2020" name="Genomics">
        <title>Complete, high-quality genomes from long-read metagenomic sequencing of two wolf lichen thalli reveals enigmatic genome architecture.</title>
        <authorList>
            <person name="McKenzie S.K."/>
            <person name="Walston R.F."/>
            <person name="Allen J.L."/>
        </authorList>
    </citation>
    <scope>NUCLEOTIDE SEQUENCE [LARGE SCALE GENOMIC DNA]</scope>
    <source>
        <strain evidence="2">WasteWater1</strain>
    </source>
</reference>
<feature type="compositionally biased region" description="Low complexity" evidence="1">
    <location>
        <begin position="15"/>
        <end position="24"/>
    </location>
</feature>